<evidence type="ECO:0000313" key="1">
    <source>
        <dbReference type="EMBL" id="OAD06595.1"/>
    </source>
</evidence>
<comment type="caution">
    <text evidence="1">The sequence shown here is derived from an EMBL/GenBank/DDBJ whole genome shotgun (WGS) entry which is preliminary data.</text>
</comment>
<gene>
    <name evidence="1" type="ORF">MUCCIDRAFT_107171</name>
</gene>
<proteinExistence type="predicted"/>
<protein>
    <submittedName>
        <fullName evidence="1">Uncharacterized protein</fullName>
    </submittedName>
</protein>
<dbReference type="Proteomes" id="UP000077051">
    <property type="component" value="Unassembled WGS sequence"/>
</dbReference>
<keyword evidence="2" id="KW-1185">Reference proteome</keyword>
<name>A0A168NQI6_MUCCL</name>
<reference evidence="1 2" key="1">
    <citation type="submission" date="2015-06" db="EMBL/GenBank/DDBJ databases">
        <title>Expansion of signal transduction pathways in fungi by whole-genome duplication.</title>
        <authorList>
            <consortium name="DOE Joint Genome Institute"/>
            <person name="Corrochano L.M."/>
            <person name="Kuo A."/>
            <person name="Marcet-Houben M."/>
            <person name="Polaino S."/>
            <person name="Salamov A."/>
            <person name="Villalobos J.M."/>
            <person name="Alvarez M.I."/>
            <person name="Avalos J."/>
            <person name="Benito E.P."/>
            <person name="Benoit I."/>
            <person name="Burger G."/>
            <person name="Camino L.P."/>
            <person name="Canovas D."/>
            <person name="Cerda-Olmedo E."/>
            <person name="Cheng J.-F."/>
            <person name="Dominguez A."/>
            <person name="Elias M."/>
            <person name="Eslava A.P."/>
            <person name="Glaser F."/>
            <person name="Grimwood J."/>
            <person name="Gutierrez G."/>
            <person name="Heitman J."/>
            <person name="Henrissat B."/>
            <person name="Iturriaga E.A."/>
            <person name="Lang B.F."/>
            <person name="Lavin J.L."/>
            <person name="Lee S."/>
            <person name="Li W."/>
            <person name="Lindquist E."/>
            <person name="Lopez-Garcia S."/>
            <person name="Luque E.M."/>
            <person name="Marcos A.T."/>
            <person name="Martin J."/>
            <person name="Mccluskey K."/>
            <person name="Medina H.R."/>
            <person name="Miralles-Duran A."/>
            <person name="Miyazaki A."/>
            <person name="Munoz-Torres E."/>
            <person name="Oguiza J.A."/>
            <person name="Ohm R."/>
            <person name="Olmedo M."/>
            <person name="Orejas M."/>
            <person name="Ortiz-Castellanos L."/>
            <person name="Pisabarro A.G."/>
            <person name="Rodriguez-Romero J."/>
            <person name="Ruiz-Herrera J."/>
            <person name="Ruiz-Vazquez R."/>
            <person name="Sanz C."/>
            <person name="Schackwitz W."/>
            <person name="Schmutz J."/>
            <person name="Shahriari M."/>
            <person name="Shelest E."/>
            <person name="Silva-Franco F."/>
            <person name="Soanes D."/>
            <person name="Syed K."/>
            <person name="Tagua V.G."/>
            <person name="Talbot N.J."/>
            <person name="Thon M."/>
            <person name="De Vries R.P."/>
            <person name="Wiebenga A."/>
            <person name="Yadav J.S."/>
            <person name="Braun E.L."/>
            <person name="Baker S."/>
            <person name="Garre V."/>
            <person name="Horwitz B."/>
            <person name="Torres-Martinez S."/>
            <person name="Idnurm A."/>
            <person name="Herrera-Estrella A."/>
            <person name="Gabaldon T."/>
            <person name="Grigoriev I.V."/>
        </authorList>
    </citation>
    <scope>NUCLEOTIDE SEQUENCE [LARGE SCALE GENOMIC DNA]</scope>
    <source>
        <strain evidence="1 2">CBS 277.49</strain>
    </source>
</reference>
<evidence type="ECO:0000313" key="2">
    <source>
        <dbReference type="Proteomes" id="UP000077051"/>
    </source>
</evidence>
<accession>A0A168NQI6</accession>
<sequence length="75" mass="8236">MVPQDLKVVLKAMLLSSQVSQVCPVSLWLVAKQHLSFTGLLQCHLKVFTVFSGGECTLSYVLVFGLPFRNASQVP</sequence>
<organism evidence="1 2">
    <name type="scientific">Mucor lusitanicus CBS 277.49</name>
    <dbReference type="NCBI Taxonomy" id="747725"/>
    <lineage>
        <taxon>Eukaryota</taxon>
        <taxon>Fungi</taxon>
        <taxon>Fungi incertae sedis</taxon>
        <taxon>Mucoromycota</taxon>
        <taxon>Mucoromycotina</taxon>
        <taxon>Mucoromycetes</taxon>
        <taxon>Mucorales</taxon>
        <taxon>Mucorineae</taxon>
        <taxon>Mucoraceae</taxon>
        <taxon>Mucor</taxon>
    </lineage>
</organism>
<dbReference type="AlphaFoldDB" id="A0A168NQI6"/>
<dbReference type="VEuPathDB" id="FungiDB:MUCCIDRAFT_107171"/>
<dbReference type="EMBL" id="AMYB01000002">
    <property type="protein sequence ID" value="OAD06595.1"/>
    <property type="molecule type" value="Genomic_DNA"/>
</dbReference>